<dbReference type="OrthoDB" id="10065698at2759"/>
<dbReference type="Proteomes" id="UP000324222">
    <property type="component" value="Unassembled WGS sequence"/>
</dbReference>
<evidence type="ECO:0000256" key="1">
    <source>
        <dbReference type="SAM" id="MobiDB-lite"/>
    </source>
</evidence>
<dbReference type="EMBL" id="VSRR010000746">
    <property type="protein sequence ID" value="MPC19176.1"/>
    <property type="molecule type" value="Genomic_DNA"/>
</dbReference>
<keyword evidence="3" id="KW-1185">Reference proteome</keyword>
<evidence type="ECO:0000313" key="2">
    <source>
        <dbReference type="EMBL" id="MPC19176.1"/>
    </source>
</evidence>
<proteinExistence type="predicted"/>
<dbReference type="AlphaFoldDB" id="A0A5B7DDK6"/>
<dbReference type="InterPro" id="IPR028426">
    <property type="entry name" value="Huntingtin_fam"/>
</dbReference>
<organism evidence="2 3">
    <name type="scientific">Portunus trituberculatus</name>
    <name type="common">Swimming crab</name>
    <name type="synonym">Neptunus trituberculatus</name>
    <dbReference type="NCBI Taxonomy" id="210409"/>
    <lineage>
        <taxon>Eukaryota</taxon>
        <taxon>Metazoa</taxon>
        <taxon>Ecdysozoa</taxon>
        <taxon>Arthropoda</taxon>
        <taxon>Crustacea</taxon>
        <taxon>Multicrustacea</taxon>
        <taxon>Malacostraca</taxon>
        <taxon>Eumalacostraca</taxon>
        <taxon>Eucarida</taxon>
        <taxon>Decapoda</taxon>
        <taxon>Pleocyemata</taxon>
        <taxon>Brachyura</taxon>
        <taxon>Eubrachyura</taxon>
        <taxon>Portunoidea</taxon>
        <taxon>Portunidae</taxon>
        <taxon>Portuninae</taxon>
        <taxon>Portunus</taxon>
    </lineage>
</organism>
<dbReference type="InterPro" id="IPR048412">
    <property type="entry name" value="Htt_bridge"/>
</dbReference>
<name>A0A5B7DDK6_PORTR</name>
<dbReference type="GO" id="GO:0005737">
    <property type="term" value="C:cytoplasm"/>
    <property type="evidence" value="ECO:0007669"/>
    <property type="project" value="TreeGrafter"/>
</dbReference>
<comment type="caution">
    <text evidence="2">The sequence shown here is derived from an EMBL/GenBank/DDBJ whole genome shotgun (WGS) entry which is preliminary data.</text>
</comment>
<feature type="region of interest" description="Disordered" evidence="1">
    <location>
        <begin position="216"/>
        <end position="235"/>
    </location>
</feature>
<protein>
    <submittedName>
        <fullName evidence="2">Huntingtin</fullName>
    </submittedName>
</protein>
<evidence type="ECO:0000313" key="3">
    <source>
        <dbReference type="Proteomes" id="UP000324222"/>
    </source>
</evidence>
<dbReference type="PANTHER" id="PTHR10170">
    <property type="entry name" value="HUNTINGTON DISEASE PROTEIN"/>
    <property type="match status" value="1"/>
</dbReference>
<accession>A0A5B7DDK6</accession>
<sequence>METSMMDVVRHMQEGEWLTWLVVQHISDVVLLHTEPPIHTLLQSIHSSQAASALLIQAIHARCDYVHKAEYGGHIITLVSGVHISQSGALVIFVVERLLASSYLAVTRAACALATRRLQLLLNMSPNQVALQLPLEDTSKIITFLKNHNLEKRTQELDQEVEEVIRLGRFSEGDKRPMKVRMRSQVAVEEIMTRKRKLADDTEFNDIWIKRDMNPEEREKERVLRSKAKEKDKKRTEFKKKNFYWSVIDMRLKN</sequence>
<dbReference type="Pfam" id="PF20925">
    <property type="entry name" value="Htt_bridge"/>
    <property type="match status" value="1"/>
</dbReference>
<reference evidence="2 3" key="1">
    <citation type="submission" date="2019-05" db="EMBL/GenBank/DDBJ databases">
        <title>Another draft genome of Portunus trituberculatus and its Hox gene families provides insights of decapod evolution.</title>
        <authorList>
            <person name="Jeong J.-H."/>
            <person name="Song I."/>
            <person name="Kim S."/>
            <person name="Choi T."/>
            <person name="Kim D."/>
            <person name="Ryu S."/>
            <person name="Kim W."/>
        </authorList>
    </citation>
    <scope>NUCLEOTIDE SEQUENCE [LARGE SCALE GENOMIC DNA]</scope>
    <source>
        <tissue evidence="2">Muscle</tissue>
    </source>
</reference>
<dbReference type="PANTHER" id="PTHR10170:SF10">
    <property type="entry name" value="HUNTINGTIN"/>
    <property type="match status" value="1"/>
</dbReference>
<gene>
    <name evidence="2" type="primary">Htt_2</name>
    <name evidence="2" type="ORF">E2C01_012085</name>
</gene>